<dbReference type="GeneID" id="87950636"/>
<keyword evidence="12 15" id="KW-1015">Disulfide bond</keyword>
<evidence type="ECO:0000256" key="7">
    <source>
        <dbReference type="ARBA" id="ARBA00022622"/>
    </source>
</evidence>
<keyword evidence="9 18" id="KW-0732">Signal</keyword>
<evidence type="ECO:0000256" key="13">
    <source>
        <dbReference type="ARBA" id="ARBA00023180"/>
    </source>
</evidence>
<feature type="binding site" description="axial binding residue" evidence="15">
    <location>
        <position position="44"/>
    </location>
    <ligand>
        <name>heme</name>
        <dbReference type="ChEBI" id="CHEBI:30413"/>
    </ligand>
    <ligandPart>
        <name>Fe</name>
        <dbReference type="ChEBI" id="CHEBI:18248"/>
    </ligandPart>
</feature>
<keyword evidence="11 17" id="KW-0472">Membrane</keyword>
<feature type="compositionally biased region" description="Low complexity" evidence="16">
    <location>
        <begin position="183"/>
        <end position="210"/>
    </location>
</feature>
<evidence type="ECO:0000259" key="19">
    <source>
        <dbReference type="PROSITE" id="PS52012"/>
    </source>
</evidence>
<feature type="disulfide bond" evidence="15">
    <location>
        <begin position="49"/>
        <end position="82"/>
    </location>
</feature>
<evidence type="ECO:0000256" key="8">
    <source>
        <dbReference type="ARBA" id="ARBA00022723"/>
    </source>
</evidence>
<comment type="subcellular location">
    <subcellularLocation>
        <location evidence="1">Cell membrane</location>
        <topology evidence="1">Lipid-anchor</topology>
        <topology evidence="1">GPI-anchor</topology>
    </subcellularLocation>
    <subcellularLocation>
        <location evidence="2">Secreted</location>
    </subcellularLocation>
</comment>
<feature type="compositionally biased region" description="Pro residues" evidence="16">
    <location>
        <begin position="91"/>
        <end position="102"/>
    </location>
</feature>
<dbReference type="PANTHER" id="PTHR37928">
    <property type="entry name" value="CFEM DOMAIN PROTEIN (AFU_ORTHOLOGUE AFUA_6G14090)"/>
    <property type="match status" value="1"/>
</dbReference>
<reference evidence="21" key="1">
    <citation type="journal article" date="2023" name="bioRxiv">
        <title>Complete genome of the Medicago anthracnose fungus, Colletotrichum destructivum, reveals a mini-chromosome-like region within a core chromosome.</title>
        <authorList>
            <person name="Lapalu N."/>
            <person name="Simon A."/>
            <person name="Lu A."/>
            <person name="Plaumann P.-L."/>
            <person name="Amselem J."/>
            <person name="Pigne S."/>
            <person name="Auger A."/>
            <person name="Koch C."/>
            <person name="Dallery J.-F."/>
            <person name="O'Connell R.J."/>
        </authorList>
    </citation>
    <scope>NUCLEOTIDE SEQUENCE [LARGE SCALE GENOMIC DNA]</scope>
    <source>
        <strain evidence="21">CBS 520.97</strain>
    </source>
</reference>
<feature type="region of interest" description="Disordered" evidence="16">
    <location>
        <begin position="180"/>
        <end position="210"/>
    </location>
</feature>
<comment type="caution">
    <text evidence="15">Lacks conserved residue(s) required for the propagation of feature annotation.</text>
</comment>
<keyword evidence="4" id="KW-1003">Cell membrane</keyword>
<evidence type="ECO:0000256" key="2">
    <source>
        <dbReference type="ARBA" id="ARBA00004613"/>
    </source>
</evidence>
<keyword evidence="5" id="KW-0964">Secreted</keyword>
<dbReference type="GO" id="GO:0005886">
    <property type="term" value="C:plasma membrane"/>
    <property type="evidence" value="ECO:0007669"/>
    <property type="project" value="UniProtKB-SubCell"/>
</dbReference>
<dbReference type="PROSITE" id="PS52012">
    <property type="entry name" value="CFEM"/>
    <property type="match status" value="1"/>
</dbReference>
<feature type="transmembrane region" description="Helical" evidence="17">
    <location>
        <begin position="226"/>
        <end position="247"/>
    </location>
</feature>
<evidence type="ECO:0000256" key="12">
    <source>
        <dbReference type="ARBA" id="ARBA00023157"/>
    </source>
</evidence>
<name>A0AAX4J0S8_9PEZI</name>
<dbReference type="GO" id="GO:0098552">
    <property type="term" value="C:side of membrane"/>
    <property type="evidence" value="ECO:0007669"/>
    <property type="project" value="UniProtKB-KW"/>
</dbReference>
<accession>A0AAX4J0S8</accession>
<feature type="signal peptide" evidence="18">
    <location>
        <begin position="1"/>
        <end position="17"/>
    </location>
</feature>
<sequence>MKCQGVVAAAFLGAVCAQLDSLPPCGITCVNNVIAKGFGCASGDNTCLCKQQDFVFGIRDCAAQSCAAAETAKVNDYVTGLCATATKAPPASTPPASSPAPSAPAQQQTTPPSPPSSTSLPPSPLASTAASNQASAPNPPASSAATSAAPSEPPRQSITEVAQATQLLTTAPITLTTSLKLQTSRATSSTTSASMGTRPSQSGSAPSAGAENLTSEAAGLSMPAKVGIGVGAGVGVLAIALALWLLIRRPKNQSRSMQISGPMPGSGRDYTGGIVSMKEKNHSELETRSKRYEDMVPRQSPRRLI</sequence>
<dbReference type="RefSeq" id="XP_062786343.1">
    <property type="nucleotide sequence ID" value="XM_062930292.1"/>
</dbReference>
<keyword evidence="21" id="KW-1185">Reference proteome</keyword>
<feature type="region of interest" description="Disordered" evidence="16">
    <location>
        <begin position="281"/>
        <end position="305"/>
    </location>
</feature>
<keyword evidence="10 15" id="KW-0408">Iron</keyword>
<comment type="similarity">
    <text evidence="3">Belongs to the RBT5 family.</text>
</comment>
<evidence type="ECO:0000313" key="21">
    <source>
        <dbReference type="Proteomes" id="UP001322277"/>
    </source>
</evidence>
<feature type="chain" id="PRO_5043601366" evidence="18">
    <location>
        <begin position="18"/>
        <end position="305"/>
    </location>
</feature>
<dbReference type="PANTHER" id="PTHR37928:SF1">
    <property type="entry name" value="CFEM DOMAIN PROTEIN (AFU_ORTHOLOGUE AFUA_6G14090)"/>
    <property type="match status" value="1"/>
</dbReference>
<keyword evidence="13" id="KW-0325">Glycoprotein</keyword>
<evidence type="ECO:0000256" key="16">
    <source>
        <dbReference type="SAM" id="MobiDB-lite"/>
    </source>
</evidence>
<evidence type="ECO:0000256" key="4">
    <source>
        <dbReference type="ARBA" id="ARBA00022475"/>
    </source>
</evidence>
<feature type="domain" description="CFEM" evidence="19">
    <location>
        <begin position="1"/>
        <end position="109"/>
    </location>
</feature>
<dbReference type="SMART" id="SM00747">
    <property type="entry name" value="CFEM"/>
    <property type="match status" value="1"/>
</dbReference>
<feature type="disulfide bond" evidence="15">
    <location>
        <begin position="40"/>
        <end position="47"/>
    </location>
</feature>
<gene>
    <name evidence="20" type="ORF">CDEST_14136</name>
</gene>
<dbReference type="Pfam" id="PF05730">
    <property type="entry name" value="CFEM"/>
    <property type="match status" value="1"/>
</dbReference>
<evidence type="ECO:0000256" key="11">
    <source>
        <dbReference type="ARBA" id="ARBA00023136"/>
    </source>
</evidence>
<evidence type="ECO:0000256" key="17">
    <source>
        <dbReference type="SAM" id="Phobius"/>
    </source>
</evidence>
<dbReference type="Proteomes" id="UP001322277">
    <property type="component" value="Chromosome 9"/>
</dbReference>
<keyword evidence="17" id="KW-0812">Transmembrane</keyword>
<evidence type="ECO:0000256" key="1">
    <source>
        <dbReference type="ARBA" id="ARBA00004609"/>
    </source>
</evidence>
<dbReference type="GO" id="GO:0046872">
    <property type="term" value="F:metal ion binding"/>
    <property type="evidence" value="ECO:0007669"/>
    <property type="project" value="UniProtKB-UniRule"/>
</dbReference>
<dbReference type="AlphaFoldDB" id="A0AAX4J0S8"/>
<dbReference type="GO" id="GO:0005576">
    <property type="term" value="C:extracellular region"/>
    <property type="evidence" value="ECO:0007669"/>
    <property type="project" value="UniProtKB-SubCell"/>
</dbReference>
<dbReference type="EMBL" id="CP137313">
    <property type="protein sequence ID" value="WQF89122.1"/>
    <property type="molecule type" value="Genomic_DNA"/>
</dbReference>
<evidence type="ECO:0000256" key="6">
    <source>
        <dbReference type="ARBA" id="ARBA00022617"/>
    </source>
</evidence>
<organism evidence="20 21">
    <name type="scientific">Colletotrichum destructivum</name>
    <dbReference type="NCBI Taxonomy" id="34406"/>
    <lineage>
        <taxon>Eukaryota</taxon>
        <taxon>Fungi</taxon>
        <taxon>Dikarya</taxon>
        <taxon>Ascomycota</taxon>
        <taxon>Pezizomycotina</taxon>
        <taxon>Sordariomycetes</taxon>
        <taxon>Hypocreomycetidae</taxon>
        <taxon>Glomerellales</taxon>
        <taxon>Glomerellaceae</taxon>
        <taxon>Colletotrichum</taxon>
        <taxon>Colletotrichum destructivum species complex</taxon>
    </lineage>
</organism>
<feature type="compositionally biased region" description="Basic and acidic residues" evidence="16">
    <location>
        <begin position="281"/>
        <end position="296"/>
    </location>
</feature>
<feature type="region of interest" description="Disordered" evidence="16">
    <location>
        <begin position="88"/>
        <end position="157"/>
    </location>
</feature>
<evidence type="ECO:0000256" key="18">
    <source>
        <dbReference type="SAM" id="SignalP"/>
    </source>
</evidence>
<protein>
    <submittedName>
        <fullName evidence="20">Extracellular membrane protein, CFEM</fullName>
    </submittedName>
</protein>
<dbReference type="InterPro" id="IPR051735">
    <property type="entry name" value="CFEM_domain"/>
</dbReference>
<dbReference type="KEGG" id="cdet:87950636"/>
<keyword evidence="7" id="KW-0336">GPI-anchor</keyword>
<evidence type="ECO:0000256" key="3">
    <source>
        <dbReference type="ARBA" id="ARBA00010031"/>
    </source>
</evidence>
<keyword evidence="14" id="KW-0449">Lipoprotein</keyword>
<keyword evidence="6 15" id="KW-0349">Heme</keyword>
<proteinExistence type="inferred from homology"/>
<dbReference type="InterPro" id="IPR008427">
    <property type="entry name" value="Extracellular_membr_CFEM_dom"/>
</dbReference>
<keyword evidence="8 15" id="KW-0479">Metal-binding</keyword>
<evidence type="ECO:0000256" key="15">
    <source>
        <dbReference type="PROSITE-ProRule" id="PRU01356"/>
    </source>
</evidence>
<evidence type="ECO:0000256" key="5">
    <source>
        <dbReference type="ARBA" id="ARBA00022525"/>
    </source>
</evidence>
<evidence type="ECO:0000313" key="20">
    <source>
        <dbReference type="EMBL" id="WQF89122.1"/>
    </source>
</evidence>
<evidence type="ECO:0000256" key="14">
    <source>
        <dbReference type="ARBA" id="ARBA00023288"/>
    </source>
</evidence>
<feature type="compositionally biased region" description="Low complexity" evidence="16">
    <location>
        <begin position="103"/>
        <end position="150"/>
    </location>
</feature>
<evidence type="ECO:0000256" key="10">
    <source>
        <dbReference type="ARBA" id="ARBA00023004"/>
    </source>
</evidence>
<keyword evidence="17" id="KW-1133">Transmembrane helix</keyword>
<evidence type="ECO:0000256" key="9">
    <source>
        <dbReference type="ARBA" id="ARBA00022729"/>
    </source>
</evidence>